<evidence type="ECO:0000313" key="2">
    <source>
        <dbReference type="Proteomes" id="UP001060085"/>
    </source>
</evidence>
<dbReference type="Proteomes" id="UP001060085">
    <property type="component" value="Linkage Group LG01"/>
</dbReference>
<accession>A0ACC0CCV3</accession>
<dbReference type="EMBL" id="CM044701">
    <property type="protein sequence ID" value="KAI5682777.1"/>
    <property type="molecule type" value="Genomic_DNA"/>
</dbReference>
<organism evidence="1 2">
    <name type="scientific">Catharanthus roseus</name>
    <name type="common">Madagascar periwinkle</name>
    <name type="synonym">Vinca rosea</name>
    <dbReference type="NCBI Taxonomy" id="4058"/>
    <lineage>
        <taxon>Eukaryota</taxon>
        <taxon>Viridiplantae</taxon>
        <taxon>Streptophyta</taxon>
        <taxon>Embryophyta</taxon>
        <taxon>Tracheophyta</taxon>
        <taxon>Spermatophyta</taxon>
        <taxon>Magnoliopsida</taxon>
        <taxon>eudicotyledons</taxon>
        <taxon>Gunneridae</taxon>
        <taxon>Pentapetalae</taxon>
        <taxon>asterids</taxon>
        <taxon>lamiids</taxon>
        <taxon>Gentianales</taxon>
        <taxon>Apocynaceae</taxon>
        <taxon>Rauvolfioideae</taxon>
        <taxon>Vinceae</taxon>
        <taxon>Catharanthinae</taxon>
        <taxon>Catharanthus</taxon>
    </lineage>
</organism>
<reference evidence="2" key="1">
    <citation type="journal article" date="2023" name="Nat. Plants">
        <title>Single-cell RNA sequencing provides a high-resolution roadmap for understanding the multicellular compartmentation of specialized metabolism.</title>
        <authorList>
            <person name="Sun S."/>
            <person name="Shen X."/>
            <person name="Li Y."/>
            <person name="Li Y."/>
            <person name="Wang S."/>
            <person name="Li R."/>
            <person name="Zhang H."/>
            <person name="Shen G."/>
            <person name="Guo B."/>
            <person name="Wei J."/>
            <person name="Xu J."/>
            <person name="St-Pierre B."/>
            <person name="Chen S."/>
            <person name="Sun C."/>
        </authorList>
    </citation>
    <scope>NUCLEOTIDE SEQUENCE [LARGE SCALE GENOMIC DNA]</scope>
</reference>
<proteinExistence type="predicted"/>
<evidence type="ECO:0000313" key="1">
    <source>
        <dbReference type="EMBL" id="KAI5682777.1"/>
    </source>
</evidence>
<sequence>MAPGGKRALGDDASPSTGTQSMGIPSVETLAPPIMQAPSTPASMAGPLPLLSTSQLTPSPTPPMTQALPTPASMTGTTHSIAVFQEQFIGPYHTWSDILQPIRDIWMKMASKLEAKDRLRDLLGDTQGKNKRPPWIDESYWAVMWNN</sequence>
<keyword evidence="2" id="KW-1185">Reference proteome</keyword>
<protein>
    <submittedName>
        <fullName evidence="1">Uncharacterized protein</fullName>
    </submittedName>
</protein>
<comment type="caution">
    <text evidence="1">The sequence shown here is derived from an EMBL/GenBank/DDBJ whole genome shotgun (WGS) entry which is preliminary data.</text>
</comment>
<gene>
    <name evidence="1" type="ORF">M9H77_04005</name>
</gene>
<name>A0ACC0CCV3_CATRO</name>